<keyword evidence="4" id="KW-1185">Reference proteome</keyword>
<proteinExistence type="predicted"/>
<dbReference type="AlphaFoldDB" id="A0A7Y8KY09"/>
<comment type="caution">
    <text evidence="3">The sequence shown here is derived from an EMBL/GenBank/DDBJ whole genome shotgun (WGS) entry which is preliminary data.</text>
</comment>
<gene>
    <name evidence="3" type="ORF">F3K02_14910</name>
</gene>
<dbReference type="Proteomes" id="UP000545507">
    <property type="component" value="Unassembled WGS sequence"/>
</dbReference>
<organism evidence="3 4">
    <name type="scientific">Hydrogenophaga aromaticivorans</name>
    <dbReference type="NCBI Taxonomy" id="2610898"/>
    <lineage>
        <taxon>Bacteria</taxon>
        <taxon>Pseudomonadati</taxon>
        <taxon>Pseudomonadota</taxon>
        <taxon>Betaproteobacteria</taxon>
        <taxon>Burkholderiales</taxon>
        <taxon>Comamonadaceae</taxon>
        <taxon>Hydrogenophaga</taxon>
    </lineage>
</organism>
<dbReference type="GO" id="GO:0005737">
    <property type="term" value="C:cytoplasm"/>
    <property type="evidence" value="ECO:0007669"/>
    <property type="project" value="TreeGrafter"/>
</dbReference>
<protein>
    <submittedName>
        <fullName evidence="3">Amidohydrolase</fullName>
    </submittedName>
</protein>
<dbReference type="SUPFAM" id="SSF51556">
    <property type="entry name" value="Metallo-dependent hydrolases"/>
    <property type="match status" value="1"/>
</dbReference>
<dbReference type="EMBL" id="VYGV01000013">
    <property type="protein sequence ID" value="NWF46529.1"/>
    <property type="molecule type" value="Genomic_DNA"/>
</dbReference>
<dbReference type="Pfam" id="PF04909">
    <property type="entry name" value="Amidohydro_2"/>
    <property type="match status" value="1"/>
</dbReference>
<feature type="domain" description="Amidohydrolase-related" evidence="2">
    <location>
        <begin position="9"/>
        <end position="337"/>
    </location>
</feature>
<dbReference type="GO" id="GO:0016787">
    <property type="term" value="F:hydrolase activity"/>
    <property type="evidence" value="ECO:0007669"/>
    <property type="project" value="UniProtKB-KW"/>
</dbReference>
<dbReference type="PANTHER" id="PTHR21240">
    <property type="entry name" value="2-AMINO-3-CARBOXYLMUCONATE-6-SEMIALDEHYDE DECARBOXYLASE"/>
    <property type="match status" value="1"/>
</dbReference>
<keyword evidence="1" id="KW-0456">Lyase</keyword>
<dbReference type="InterPro" id="IPR006680">
    <property type="entry name" value="Amidohydro-rel"/>
</dbReference>
<dbReference type="InterPro" id="IPR032466">
    <property type="entry name" value="Metal_Hydrolase"/>
</dbReference>
<dbReference type="InterPro" id="IPR032465">
    <property type="entry name" value="ACMSD"/>
</dbReference>
<evidence type="ECO:0000313" key="3">
    <source>
        <dbReference type="EMBL" id="NWF46529.1"/>
    </source>
</evidence>
<sequence>MSQQKPLIIDCHGHYTTAPKALENWRNAQIAGIKDPASMPKVSDLKISDDELRESIETNQLRLMKERGSDFTIFSPRASFMAHHIGDFNISSTWAAICNELCYRVSQLFPDHFIPAAMLPQSPGVDPATCIPELEKCVKEYGNVGINLNPDPSGGHWTSPPLSDKAWYPIYEKMVEHDIPAMVHVSTSCNACFHTTGAHYLNADTTAFMQCLTSDLFKDFPTLKFIIPHGGGAVPYHWGRFRGLAQELKKPLLKDHLLNNIFFDTCVYHQPGIDLLTKVIPVDNILFASEMIGAVRGIDPETGHYYDDTKRYIEASTIVVGDDRYKVYEGNARRVFPRLDAALKQKGI</sequence>
<dbReference type="PANTHER" id="PTHR21240:SF28">
    <property type="entry name" value="ISO-OROTATE DECARBOXYLASE (EUROFUNG)"/>
    <property type="match status" value="1"/>
</dbReference>
<dbReference type="GO" id="GO:0019748">
    <property type="term" value="P:secondary metabolic process"/>
    <property type="evidence" value="ECO:0007669"/>
    <property type="project" value="TreeGrafter"/>
</dbReference>
<evidence type="ECO:0000256" key="1">
    <source>
        <dbReference type="ARBA" id="ARBA00023239"/>
    </source>
</evidence>
<name>A0A7Y8KY09_9BURK</name>
<reference evidence="3 4" key="1">
    <citation type="submission" date="2019-09" db="EMBL/GenBank/DDBJ databases">
        <title>Hydrogenophaga aromatica sp. nov., isolated from a para-xylene-degrading enrichment culture.</title>
        <authorList>
            <person name="Tancsics A."/>
            <person name="Banerjee S."/>
        </authorList>
    </citation>
    <scope>NUCLEOTIDE SEQUENCE [LARGE SCALE GENOMIC DNA]</scope>
    <source>
        <strain evidence="3 4">D2P1</strain>
    </source>
</reference>
<dbReference type="GO" id="GO:0016831">
    <property type="term" value="F:carboxy-lyase activity"/>
    <property type="evidence" value="ECO:0007669"/>
    <property type="project" value="InterPro"/>
</dbReference>
<accession>A0A7Y8KY09</accession>
<keyword evidence="3" id="KW-0378">Hydrolase</keyword>
<evidence type="ECO:0000313" key="4">
    <source>
        <dbReference type="Proteomes" id="UP000545507"/>
    </source>
</evidence>
<evidence type="ECO:0000259" key="2">
    <source>
        <dbReference type="Pfam" id="PF04909"/>
    </source>
</evidence>
<dbReference type="Gene3D" id="3.20.20.140">
    <property type="entry name" value="Metal-dependent hydrolases"/>
    <property type="match status" value="1"/>
</dbReference>
<dbReference type="RefSeq" id="WP_177136433.1">
    <property type="nucleotide sequence ID" value="NZ_VYGV01000013.1"/>
</dbReference>